<evidence type="ECO:0000259" key="3">
    <source>
        <dbReference type="SMART" id="SM00065"/>
    </source>
</evidence>
<feature type="region of interest" description="Disordered" evidence="2">
    <location>
        <begin position="1"/>
        <end position="30"/>
    </location>
</feature>
<dbReference type="InterPro" id="IPR025736">
    <property type="entry name" value="PucR_C-HTH_dom"/>
</dbReference>
<dbReference type="Gene3D" id="3.30.450.40">
    <property type="match status" value="1"/>
</dbReference>
<dbReference type="InterPro" id="IPR051448">
    <property type="entry name" value="CdaR-like_regulators"/>
</dbReference>
<dbReference type="InterPro" id="IPR041522">
    <property type="entry name" value="CdaR_GGDEF"/>
</dbReference>
<evidence type="ECO:0000313" key="4">
    <source>
        <dbReference type="EMBL" id="GIG92538.1"/>
    </source>
</evidence>
<dbReference type="Proteomes" id="UP000646749">
    <property type="component" value="Unassembled WGS sequence"/>
</dbReference>
<evidence type="ECO:0000256" key="2">
    <source>
        <dbReference type="SAM" id="MobiDB-lite"/>
    </source>
</evidence>
<evidence type="ECO:0000313" key="5">
    <source>
        <dbReference type="Proteomes" id="UP000646749"/>
    </source>
</evidence>
<reference evidence="4 5" key="1">
    <citation type="submission" date="2021-01" db="EMBL/GenBank/DDBJ databases">
        <title>Whole genome shotgun sequence of Plantactinospora endophytica NBRC 110450.</title>
        <authorList>
            <person name="Komaki H."/>
            <person name="Tamura T."/>
        </authorList>
    </citation>
    <scope>NUCLEOTIDE SEQUENCE [LARGE SCALE GENOMIC DNA]</scope>
    <source>
        <strain evidence="4 5">NBRC 110450</strain>
    </source>
</reference>
<comment type="similarity">
    <text evidence="1">Belongs to the CdaR family.</text>
</comment>
<name>A0ABQ4ECS9_9ACTN</name>
<gene>
    <name evidence="4" type="ORF">Pen02_74740</name>
</gene>
<dbReference type="InterPro" id="IPR029016">
    <property type="entry name" value="GAF-like_dom_sf"/>
</dbReference>
<sequence length="680" mass="70729">MGASGGIDEGTPGSTRMGASRGAELGTSRRMDPVSSPIEFLELLAREAAPVEFEGPLVAARAAGVPAERLAELEASKVVALRVRALLERRRRREAELSGLYDTASDLAGLRDSDAVLRAIVHRARHLLGTDVAYMTLVDDDRGDTYMRVTDGSISARFQGLRLPMGAGLGGLVAQTGSPYATANYPEDARFHHTGEIDAGVGEEGLVAILGVPLRLGSRVIGVLYAANRSARPFAREEVSLLLSLAAHAAVAIDTARLLAETRAALAELSAANSTIQAHSASVERAAAAHDRMTSLVLRGGGVEDVAAAVTEVLGGALLALDAEGRTLARVGEIGEPDRTALDEAVVASRTEGRSVRRGDLWYAAVVAGTENLGALVSRPDEELVDADQRILERAALVTALLLLFRQSVAEAEGRVRGELLDDLIARPVTDVAALRGRARRLGVDLDAPHVLVAVGDDAMADSTSVRQRVTSWASTYASAQGGLAAARDGRAVLMLPGGDAGAAARTVVRDLSRALGRPVTAGAGGPAAGPASLAGAARAADRCLTALRALGRAGEGASSAELGFVGLLLGAVEEGGDREVARFLVDTVGPVVDYDARRGTALVKTLEAYFGVGGSLARAAEVLHVHVNTVTQRLDRVGQLLGPEWQKPERALEVQLALRLHRLRAASGAAGAESRTDLV</sequence>
<dbReference type="InterPro" id="IPR042070">
    <property type="entry name" value="PucR_C-HTH_sf"/>
</dbReference>
<protein>
    <submittedName>
        <fullName evidence="4">Cyclic diguanylate phosphodiesterase</fullName>
    </submittedName>
</protein>
<evidence type="ECO:0000256" key="1">
    <source>
        <dbReference type="ARBA" id="ARBA00006754"/>
    </source>
</evidence>
<dbReference type="SUPFAM" id="SSF55781">
    <property type="entry name" value="GAF domain-like"/>
    <property type="match status" value="1"/>
</dbReference>
<dbReference type="PANTHER" id="PTHR33744">
    <property type="entry name" value="CARBOHYDRATE DIACID REGULATOR"/>
    <property type="match status" value="1"/>
</dbReference>
<dbReference type="SMART" id="SM00065">
    <property type="entry name" value="GAF"/>
    <property type="match status" value="1"/>
</dbReference>
<dbReference type="PANTHER" id="PTHR33744:SF1">
    <property type="entry name" value="DNA-BINDING TRANSCRIPTIONAL ACTIVATOR ADER"/>
    <property type="match status" value="1"/>
</dbReference>
<organism evidence="4 5">
    <name type="scientific">Plantactinospora endophytica</name>
    <dbReference type="NCBI Taxonomy" id="673535"/>
    <lineage>
        <taxon>Bacteria</taxon>
        <taxon>Bacillati</taxon>
        <taxon>Actinomycetota</taxon>
        <taxon>Actinomycetes</taxon>
        <taxon>Micromonosporales</taxon>
        <taxon>Micromonosporaceae</taxon>
        <taxon>Plantactinospora</taxon>
    </lineage>
</organism>
<dbReference type="Gene3D" id="1.10.10.2840">
    <property type="entry name" value="PucR C-terminal helix-turn-helix domain"/>
    <property type="match status" value="1"/>
</dbReference>
<dbReference type="Pfam" id="PF13185">
    <property type="entry name" value="GAF_2"/>
    <property type="match status" value="1"/>
</dbReference>
<keyword evidence="5" id="KW-1185">Reference proteome</keyword>
<proteinExistence type="inferred from homology"/>
<comment type="caution">
    <text evidence="4">The sequence shown here is derived from an EMBL/GenBank/DDBJ whole genome shotgun (WGS) entry which is preliminary data.</text>
</comment>
<feature type="domain" description="GAF" evidence="3">
    <location>
        <begin position="112"/>
        <end position="263"/>
    </location>
</feature>
<dbReference type="Pfam" id="PF17853">
    <property type="entry name" value="GGDEF_2"/>
    <property type="match status" value="1"/>
</dbReference>
<dbReference type="InterPro" id="IPR003018">
    <property type="entry name" value="GAF"/>
</dbReference>
<accession>A0ABQ4ECS9</accession>
<dbReference type="EMBL" id="BONW01000044">
    <property type="protein sequence ID" value="GIG92538.1"/>
    <property type="molecule type" value="Genomic_DNA"/>
</dbReference>
<dbReference type="Pfam" id="PF13556">
    <property type="entry name" value="HTH_30"/>
    <property type="match status" value="1"/>
</dbReference>